<gene>
    <name evidence="1" type="ORF">H6G24_32735</name>
</gene>
<evidence type="ECO:0000313" key="1">
    <source>
        <dbReference type="EMBL" id="MBD2200180.1"/>
    </source>
</evidence>
<dbReference type="RefSeq" id="WP_190550751.1">
    <property type="nucleotide sequence ID" value="NZ_CAWPNO010000116.1"/>
</dbReference>
<reference evidence="1 2" key="1">
    <citation type="journal article" date="2020" name="ISME J.">
        <title>Comparative genomics reveals insights into cyanobacterial evolution and habitat adaptation.</title>
        <authorList>
            <person name="Chen M.Y."/>
            <person name="Teng W.K."/>
            <person name="Zhao L."/>
            <person name="Hu C.X."/>
            <person name="Zhou Y.K."/>
            <person name="Han B.P."/>
            <person name="Song L.R."/>
            <person name="Shu W.S."/>
        </authorList>
    </citation>
    <scope>NUCLEOTIDE SEQUENCE [LARGE SCALE GENOMIC DNA]</scope>
    <source>
        <strain evidence="1 2">FACHB-288</strain>
    </source>
</reference>
<accession>A0ABR8AJF3</accession>
<sequence>MSDYIDTTNSSLKKIPTSSQMAKSSSVEAVGEYADIVIASNTAKRDTFLAKLFPDPVQRAAKMGELEIVKTEFEFRKKALVMVRETHSQALRETCNQYLIRGKADSRAETAAFLMRKEQELQEELNNIFDRFIASVEKKTQRLATIINGTLQRALEQDLDKEIHNFVDMKDKLVKKFRQIVDEGV</sequence>
<protein>
    <submittedName>
        <fullName evidence="1">Uncharacterized protein</fullName>
    </submittedName>
</protein>
<dbReference type="Proteomes" id="UP000658514">
    <property type="component" value="Unassembled WGS sequence"/>
</dbReference>
<proteinExistence type="predicted"/>
<comment type="caution">
    <text evidence="1">The sequence shown here is derived from an EMBL/GenBank/DDBJ whole genome shotgun (WGS) entry which is preliminary data.</text>
</comment>
<name>A0ABR8AJF3_9CYAN</name>
<keyword evidence="2" id="KW-1185">Reference proteome</keyword>
<organism evidence="1 2">
    <name type="scientific">Calothrix parietina FACHB-288</name>
    <dbReference type="NCBI Taxonomy" id="2692896"/>
    <lineage>
        <taxon>Bacteria</taxon>
        <taxon>Bacillati</taxon>
        <taxon>Cyanobacteriota</taxon>
        <taxon>Cyanophyceae</taxon>
        <taxon>Nostocales</taxon>
        <taxon>Calotrichaceae</taxon>
        <taxon>Calothrix</taxon>
    </lineage>
</organism>
<evidence type="ECO:0000313" key="2">
    <source>
        <dbReference type="Proteomes" id="UP000658514"/>
    </source>
</evidence>
<dbReference type="EMBL" id="JACJQH010000079">
    <property type="protein sequence ID" value="MBD2200180.1"/>
    <property type="molecule type" value="Genomic_DNA"/>
</dbReference>